<comment type="caution">
    <text evidence="4">The sequence shown here is derived from an EMBL/GenBank/DDBJ whole genome shotgun (WGS) entry which is preliminary data.</text>
</comment>
<keyword evidence="2" id="KW-0472">Membrane</keyword>
<gene>
    <name evidence="4" type="ORF">CLORAM_02679</name>
</gene>
<keyword evidence="3" id="KW-0732">Signal</keyword>
<dbReference type="ESTHER" id="9firm-c3ri61">
    <property type="family name" value="A85-Feruloyl-Esterase"/>
</dbReference>
<feature type="chain" id="PRO_5002752511" evidence="3">
    <location>
        <begin position="32"/>
        <end position="487"/>
    </location>
</feature>
<reference evidence="4" key="1">
    <citation type="submission" date="2007-11" db="EMBL/GenBank/DDBJ databases">
        <authorList>
            <person name="Fulton L."/>
            <person name="Clifton S."/>
            <person name="Fulton B."/>
            <person name="Xu J."/>
            <person name="Minx P."/>
            <person name="Pepin K.H."/>
            <person name="Johnson M."/>
            <person name="Thiruvilangam P."/>
            <person name="Bhonagiri V."/>
            <person name="Nash W.E."/>
            <person name="Mardis E.R."/>
            <person name="Wilson R.K."/>
        </authorList>
    </citation>
    <scope>NUCLEOTIDE SEQUENCE [LARGE SCALE GENOMIC DNA]</scope>
    <source>
        <strain evidence="4">DSM 1402</strain>
    </source>
</reference>
<dbReference type="HOGENOM" id="CLU_033699_0_0_9"/>
<evidence type="ECO:0000313" key="4">
    <source>
        <dbReference type="EMBL" id="EDS17884.1"/>
    </source>
</evidence>
<protein>
    <submittedName>
        <fullName evidence="4">Esterase</fullName>
    </submittedName>
</protein>
<reference evidence="4" key="2">
    <citation type="submission" date="2014-06" db="EMBL/GenBank/DDBJ databases">
        <title>Draft genome sequence of Clostridium ramosum(DSM 1402).</title>
        <authorList>
            <person name="Sudarsanam P."/>
            <person name="Ley R."/>
            <person name="Guruge J."/>
            <person name="Turnbaugh P.J."/>
            <person name="Mahowald M."/>
            <person name="Liep D."/>
            <person name="Gordon J."/>
        </authorList>
    </citation>
    <scope>NUCLEOTIDE SEQUENCE</scope>
    <source>
        <strain evidence="4">DSM 1402</strain>
    </source>
</reference>
<evidence type="ECO:0000313" key="5">
    <source>
        <dbReference type="Proteomes" id="UP000005798"/>
    </source>
</evidence>
<feature type="signal peptide" evidence="3">
    <location>
        <begin position="1"/>
        <end position="31"/>
    </location>
</feature>
<dbReference type="eggNOG" id="COG2382">
    <property type="taxonomic scope" value="Bacteria"/>
</dbReference>
<dbReference type="SUPFAM" id="SSF53474">
    <property type="entry name" value="alpha/beta-Hydrolases"/>
    <property type="match status" value="1"/>
</dbReference>
<proteinExistence type="predicted"/>
<name>B0N7U6_9FIRM</name>
<feature type="region of interest" description="Disordered" evidence="1">
    <location>
        <begin position="439"/>
        <end position="458"/>
    </location>
</feature>
<dbReference type="EMBL" id="ABFX02000008">
    <property type="protein sequence ID" value="EDS17884.1"/>
    <property type="molecule type" value="Genomic_DNA"/>
</dbReference>
<dbReference type="PANTHER" id="PTHR48098:SF1">
    <property type="entry name" value="DIACYLGLYCEROL ACYLTRANSFERASE_MYCOLYLTRANSFERASE AG85A"/>
    <property type="match status" value="1"/>
</dbReference>
<feature type="transmembrane region" description="Helical" evidence="2">
    <location>
        <begin position="464"/>
        <end position="483"/>
    </location>
</feature>
<dbReference type="Pfam" id="PF00756">
    <property type="entry name" value="Esterase"/>
    <property type="match status" value="1"/>
</dbReference>
<dbReference type="InterPro" id="IPR029058">
    <property type="entry name" value="AB_hydrolase_fold"/>
</dbReference>
<dbReference type="Proteomes" id="UP000005798">
    <property type="component" value="Unassembled WGS sequence"/>
</dbReference>
<sequence>MENIMKTRNLIATSSLALTMMLGIVATPLSAQQTYTPGVTVEKNTNPKWEADYTATFIYKDKDARDATNVSVSGGFQFYKPEEVQSFANTGDGANIPCYNAYQYQDGMFAGGYNLNGDAANYSMTEIEDEIFEVTIPLPANEYFYAFNIEYSDGSSETNVKDPANPALANDGSDAGWSLFYVGNGETKGQEYISPRTDGKTGTYSFVNYLAEDGTTQPLGIYLPNGYDANKTYKTIYVSHGGGGNEVEWMTIGAVPNIMDNLIADSLTKEAIVVTMDNTYFNWDYDRIINNLFNNILPYIETHYNVSKEVNDRAFCGLSMGSMTTTTLYQTHPDQFGYFGCFSGANVPVDVSKVAHLDQPNLYITAGCIDMALMNDSYNTASDRTTTGFVDKLNTLNLTNYKLEILNGAHDWYVWRESFTNFVKDHLWTKDVKIETPSETPVIKPETPASSTNTTTAPKTGDDLNLAVAGLFIIISVTTGVVIKKHY</sequence>
<dbReference type="PANTHER" id="PTHR48098">
    <property type="entry name" value="ENTEROCHELIN ESTERASE-RELATED"/>
    <property type="match status" value="1"/>
</dbReference>
<keyword evidence="5" id="KW-1185">Reference proteome</keyword>
<evidence type="ECO:0000256" key="3">
    <source>
        <dbReference type="SAM" id="SignalP"/>
    </source>
</evidence>
<dbReference type="InterPro" id="IPR000801">
    <property type="entry name" value="Esterase-like"/>
</dbReference>
<keyword evidence="2" id="KW-1133">Transmembrane helix</keyword>
<feature type="compositionally biased region" description="Low complexity" evidence="1">
    <location>
        <begin position="447"/>
        <end position="458"/>
    </location>
</feature>
<evidence type="ECO:0000256" key="1">
    <source>
        <dbReference type="SAM" id="MobiDB-lite"/>
    </source>
</evidence>
<dbReference type="InterPro" id="IPR050583">
    <property type="entry name" value="Mycobacterial_A85_antigen"/>
</dbReference>
<evidence type="ECO:0000256" key="2">
    <source>
        <dbReference type="SAM" id="Phobius"/>
    </source>
</evidence>
<dbReference type="AlphaFoldDB" id="B0N7U6"/>
<accession>B0N7U6</accession>
<dbReference type="GO" id="GO:0016747">
    <property type="term" value="F:acyltransferase activity, transferring groups other than amino-acyl groups"/>
    <property type="evidence" value="ECO:0007669"/>
    <property type="project" value="TreeGrafter"/>
</dbReference>
<dbReference type="Gene3D" id="3.40.50.1820">
    <property type="entry name" value="alpha/beta hydrolase"/>
    <property type="match status" value="1"/>
</dbReference>
<organism evidence="4 5">
    <name type="scientific">Thomasclavelia ramosa DSM 1402</name>
    <dbReference type="NCBI Taxonomy" id="445974"/>
    <lineage>
        <taxon>Bacteria</taxon>
        <taxon>Bacillati</taxon>
        <taxon>Bacillota</taxon>
        <taxon>Erysipelotrichia</taxon>
        <taxon>Erysipelotrichales</taxon>
        <taxon>Coprobacillaceae</taxon>
        <taxon>Thomasclavelia</taxon>
    </lineage>
</organism>
<keyword evidence="2" id="KW-0812">Transmembrane</keyword>